<keyword evidence="1" id="KW-0472">Membrane</keyword>
<organism evidence="2 3">
    <name type="scientific">Ureibacillus thermosphaericus</name>
    <dbReference type="NCBI Taxonomy" id="51173"/>
    <lineage>
        <taxon>Bacteria</taxon>
        <taxon>Bacillati</taxon>
        <taxon>Bacillota</taxon>
        <taxon>Bacilli</taxon>
        <taxon>Bacillales</taxon>
        <taxon>Caryophanaceae</taxon>
        <taxon>Ureibacillus</taxon>
    </lineage>
</organism>
<dbReference type="EMBL" id="JACHGZ010000001">
    <property type="protein sequence ID" value="MBB5147851.1"/>
    <property type="molecule type" value="Genomic_DNA"/>
</dbReference>
<gene>
    <name evidence="2" type="ORF">HNR36_000232</name>
</gene>
<keyword evidence="1" id="KW-1133">Transmembrane helix</keyword>
<evidence type="ECO:0000313" key="3">
    <source>
        <dbReference type="Proteomes" id="UP000557217"/>
    </source>
</evidence>
<dbReference type="AlphaFoldDB" id="A0A840PSW2"/>
<keyword evidence="3" id="KW-1185">Reference proteome</keyword>
<evidence type="ECO:0000313" key="2">
    <source>
        <dbReference type="EMBL" id="MBB5147851.1"/>
    </source>
</evidence>
<keyword evidence="1" id="KW-0812">Transmembrane</keyword>
<reference evidence="2 3" key="1">
    <citation type="submission" date="2020-08" db="EMBL/GenBank/DDBJ databases">
        <title>Genomic Encyclopedia of Type Strains, Phase IV (KMG-IV): sequencing the most valuable type-strain genomes for metagenomic binning, comparative biology and taxonomic classification.</title>
        <authorList>
            <person name="Goeker M."/>
        </authorList>
    </citation>
    <scope>NUCLEOTIDE SEQUENCE [LARGE SCALE GENOMIC DNA]</scope>
    <source>
        <strain evidence="2 3">DSM 10633</strain>
    </source>
</reference>
<accession>A0A840PSW2</accession>
<protein>
    <submittedName>
        <fullName evidence="2">Uncharacterized protein</fullName>
    </submittedName>
</protein>
<feature type="transmembrane region" description="Helical" evidence="1">
    <location>
        <begin position="34"/>
        <end position="61"/>
    </location>
</feature>
<dbReference type="Proteomes" id="UP000557217">
    <property type="component" value="Unassembled WGS sequence"/>
</dbReference>
<comment type="caution">
    <text evidence="2">The sequence shown here is derived from an EMBL/GenBank/DDBJ whole genome shotgun (WGS) entry which is preliminary data.</text>
</comment>
<name>A0A840PSW2_URETH</name>
<dbReference type="RefSeq" id="WP_016836782.1">
    <property type="nucleotide sequence ID" value="NZ_JAAXPW010000001.1"/>
</dbReference>
<proteinExistence type="predicted"/>
<feature type="transmembrane region" description="Helical" evidence="1">
    <location>
        <begin position="6"/>
        <end position="27"/>
    </location>
</feature>
<evidence type="ECO:0000256" key="1">
    <source>
        <dbReference type="SAM" id="Phobius"/>
    </source>
</evidence>
<sequence>MMYGSIFYNCWGSLIAFTITFAIMYQISIFPSQILLVSFIVALAAFVVMFAVRYLIGYILYTPDDALFADFIEEVASENSENIMDEEMDNSFKRASNDFQDENPEEIADVVRRLLEERDT</sequence>